<dbReference type="AlphaFoldDB" id="A0A6G1EKL9"/>
<proteinExistence type="predicted"/>
<comment type="caution">
    <text evidence="2">The sequence shown here is derived from an EMBL/GenBank/DDBJ whole genome shotgun (WGS) entry which is preliminary data.</text>
</comment>
<evidence type="ECO:0000256" key="1">
    <source>
        <dbReference type="SAM" id="MobiDB-lite"/>
    </source>
</evidence>
<organism evidence="2 3">
    <name type="scientific">Oryza meyeriana var. granulata</name>
    <dbReference type="NCBI Taxonomy" id="110450"/>
    <lineage>
        <taxon>Eukaryota</taxon>
        <taxon>Viridiplantae</taxon>
        <taxon>Streptophyta</taxon>
        <taxon>Embryophyta</taxon>
        <taxon>Tracheophyta</taxon>
        <taxon>Spermatophyta</taxon>
        <taxon>Magnoliopsida</taxon>
        <taxon>Liliopsida</taxon>
        <taxon>Poales</taxon>
        <taxon>Poaceae</taxon>
        <taxon>BOP clade</taxon>
        <taxon>Oryzoideae</taxon>
        <taxon>Oryzeae</taxon>
        <taxon>Oryzinae</taxon>
        <taxon>Oryza</taxon>
        <taxon>Oryza meyeriana</taxon>
    </lineage>
</organism>
<gene>
    <name evidence="2" type="ORF">E2562_017189</name>
</gene>
<keyword evidence="3" id="KW-1185">Reference proteome</keyword>
<name>A0A6G1EKL9_9ORYZ</name>
<accession>A0A6G1EKL9</accession>
<evidence type="ECO:0000313" key="2">
    <source>
        <dbReference type="EMBL" id="KAF0925605.1"/>
    </source>
</evidence>
<evidence type="ECO:0000313" key="3">
    <source>
        <dbReference type="Proteomes" id="UP000479710"/>
    </source>
</evidence>
<feature type="region of interest" description="Disordered" evidence="1">
    <location>
        <begin position="1"/>
        <end position="41"/>
    </location>
</feature>
<protein>
    <submittedName>
        <fullName evidence="2">Uncharacterized protein</fullName>
    </submittedName>
</protein>
<reference evidence="2 3" key="1">
    <citation type="submission" date="2019-11" db="EMBL/GenBank/DDBJ databases">
        <title>Whole genome sequence of Oryza granulata.</title>
        <authorList>
            <person name="Li W."/>
        </authorList>
    </citation>
    <scope>NUCLEOTIDE SEQUENCE [LARGE SCALE GENOMIC DNA]</scope>
    <source>
        <strain evidence="3">cv. Menghai</strain>
        <tissue evidence="2">Leaf</tissue>
    </source>
</reference>
<sequence length="79" mass="8270">MLSVHRPSLHSPPWTLSSWTPTPTSGPRSPAGARLSDPPRATPADWIAIALGQPKFPLARAPIPRADCWAPPGSGLGGK</sequence>
<dbReference type="Proteomes" id="UP000479710">
    <property type="component" value="Unassembled WGS sequence"/>
</dbReference>
<dbReference type="EMBL" id="SPHZ02000003">
    <property type="protein sequence ID" value="KAF0925605.1"/>
    <property type="molecule type" value="Genomic_DNA"/>
</dbReference>
<feature type="compositionally biased region" description="Low complexity" evidence="1">
    <location>
        <begin position="11"/>
        <end position="30"/>
    </location>
</feature>